<dbReference type="GeneID" id="99716954"/>
<dbReference type="PANTHER" id="PTHR30118">
    <property type="entry name" value="HTH-TYPE TRANSCRIPTIONAL REGULATOR LEUO-RELATED"/>
    <property type="match status" value="1"/>
</dbReference>
<name>A0AAW8EHR7_VARPD</name>
<organism evidence="6 7">
    <name type="scientific">Variovorax paradoxus</name>
    <dbReference type="NCBI Taxonomy" id="34073"/>
    <lineage>
        <taxon>Bacteria</taxon>
        <taxon>Pseudomonadati</taxon>
        <taxon>Pseudomonadota</taxon>
        <taxon>Betaproteobacteria</taxon>
        <taxon>Burkholderiales</taxon>
        <taxon>Comamonadaceae</taxon>
        <taxon>Variovorax</taxon>
    </lineage>
</organism>
<dbReference type="PROSITE" id="PS50931">
    <property type="entry name" value="HTH_LYSR"/>
    <property type="match status" value="1"/>
</dbReference>
<gene>
    <name evidence="6" type="ORF">J2W39_003599</name>
</gene>
<dbReference type="InterPro" id="IPR000847">
    <property type="entry name" value="LysR_HTH_N"/>
</dbReference>
<dbReference type="GO" id="GO:0003700">
    <property type="term" value="F:DNA-binding transcription factor activity"/>
    <property type="evidence" value="ECO:0007669"/>
    <property type="project" value="InterPro"/>
</dbReference>
<keyword evidence="2" id="KW-0805">Transcription regulation</keyword>
<dbReference type="Gene3D" id="3.40.190.10">
    <property type="entry name" value="Periplasmic binding protein-like II"/>
    <property type="match status" value="2"/>
</dbReference>
<protein>
    <submittedName>
        <fullName evidence="6">DNA-binding transcriptional LysR family regulator</fullName>
    </submittedName>
</protein>
<evidence type="ECO:0000256" key="3">
    <source>
        <dbReference type="ARBA" id="ARBA00023125"/>
    </source>
</evidence>
<dbReference type="InterPro" id="IPR036388">
    <property type="entry name" value="WH-like_DNA-bd_sf"/>
</dbReference>
<dbReference type="Pfam" id="PF00126">
    <property type="entry name" value="HTH_1"/>
    <property type="match status" value="1"/>
</dbReference>
<proteinExistence type="inferred from homology"/>
<evidence type="ECO:0000256" key="4">
    <source>
        <dbReference type="ARBA" id="ARBA00023163"/>
    </source>
</evidence>
<dbReference type="InterPro" id="IPR036390">
    <property type="entry name" value="WH_DNA-bd_sf"/>
</dbReference>
<dbReference type="CDD" id="cd08463">
    <property type="entry name" value="PBP2_DntR_like_4"/>
    <property type="match status" value="1"/>
</dbReference>
<dbReference type="InterPro" id="IPR050389">
    <property type="entry name" value="LysR-type_TF"/>
</dbReference>
<dbReference type="Pfam" id="PF03466">
    <property type="entry name" value="LysR_substrate"/>
    <property type="match status" value="1"/>
</dbReference>
<evidence type="ECO:0000313" key="6">
    <source>
        <dbReference type="EMBL" id="MDP9972357.1"/>
    </source>
</evidence>
<dbReference type="EMBL" id="JAUSRV010000008">
    <property type="protein sequence ID" value="MDP9972357.1"/>
    <property type="molecule type" value="Genomic_DNA"/>
</dbReference>
<dbReference type="SUPFAM" id="SSF53850">
    <property type="entry name" value="Periplasmic binding protein-like II"/>
    <property type="match status" value="1"/>
</dbReference>
<dbReference type="AlphaFoldDB" id="A0AAW8EHR7"/>
<dbReference type="InterPro" id="IPR005119">
    <property type="entry name" value="LysR_subst-bd"/>
</dbReference>
<accession>A0AAW8EHR7</accession>
<evidence type="ECO:0000313" key="7">
    <source>
        <dbReference type="Proteomes" id="UP001224845"/>
    </source>
</evidence>
<evidence type="ECO:0000259" key="5">
    <source>
        <dbReference type="PROSITE" id="PS50931"/>
    </source>
</evidence>
<dbReference type="SUPFAM" id="SSF46785">
    <property type="entry name" value="Winged helix' DNA-binding domain"/>
    <property type="match status" value="1"/>
</dbReference>
<dbReference type="GO" id="GO:0003677">
    <property type="term" value="F:DNA binding"/>
    <property type="evidence" value="ECO:0007669"/>
    <property type="project" value="UniProtKB-KW"/>
</dbReference>
<comment type="similarity">
    <text evidence="1">Belongs to the LysR transcriptional regulatory family.</text>
</comment>
<dbReference type="Gene3D" id="1.10.10.10">
    <property type="entry name" value="Winged helix-like DNA-binding domain superfamily/Winged helix DNA-binding domain"/>
    <property type="match status" value="1"/>
</dbReference>
<comment type="caution">
    <text evidence="6">The sequence shown here is derived from an EMBL/GenBank/DDBJ whole genome shotgun (WGS) entry which is preliminary data.</text>
</comment>
<evidence type="ECO:0000256" key="2">
    <source>
        <dbReference type="ARBA" id="ARBA00023015"/>
    </source>
</evidence>
<reference evidence="6" key="1">
    <citation type="submission" date="2023-07" db="EMBL/GenBank/DDBJ databases">
        <title>Sorghum-associated microbial communities from plants grown in Nebraska, USA.</title>
        <authorList>
            <person name="Schachtman D."/>
        </authorList>
    </citation>
    <scope>NUCLEOTIDE SEQUENCE</scope>
    <source>
        <strain evidence="6">DS3315</strain>
    </source>
</reference>
<dbReference type="Proteomes" id="UP001224845">
    <property type="component" value="Unassembled WGS sequence"/>
</dbReference>
<keyword evidence="4" id="KW-0804">Transcription</keyword>
<sequence>MTRSQDLVDIHLLRVLAALVAERSVSRAAVRMNQTQPAISAALRRLRDAFGDPILVRERGGMVPTARALQLRESAREVLGEIDRMLAGPERFEPGASTMTFTIATPDYLAASFMAEVVARFRAEAPQARLLIHPLTPGYDYERALAQGELDIVIGNWPLPPERMHLSLLIEDELVCMMSPGNPLAAPGAMTLQRYLAAAHVVPTPFAKSHRAVVDSHLAGLRQTRDARVFVPYYAMAPYLVAESDLVFTTARHFAEQFTRSLPVVSVAAPEGFPRMRFYQLWHERSQHQGAHRWLRSLLSTVGGHLAQAAPGSASGPSAGGTIEE</sequence>
<evidence type="ECO:0000256" key="1">
    <source>
        <dbReference type="ARBA" id="ARBA00009437"/>
    </source>
</evidence>
<keyword evidence="3 6" id="KW-0238">DNA-binding</keyword>
<feature type="domain" description="HTH lysR-type" evidence="5">
    <location>
        <begin position="8"/>
        <end position="65"/>
    </location>
</feature>
<dbReference type="PRINTS" id="PR00039">
    <property type="entry name" value="HTHLYSR"/>
</dbReference>
<dbReference type="RefSeq" id="WP_015865518.1">
    <property type="nucleotide sequence ID" value="NZ_CAIGKF010000001.1"/>
</dbReference>
<dbReference type="PANTHER" id="PTHR30118:SF6">
    <property type="entry name" value="HTH-TYPE TRANSCRIPTIONAL REGULATOR LEUO"/>
    <property type="match status" value="1"/>
</dbReference>